<dbReference type="Proteomes" id="UP000002573">
    <property type="component" value="Chromosome"/>
</dbReference>
<name>D7DAY4_STAHD</name>
<proteinExistence type="predicted"/>
<dbReference type="GeneID" id="9233478"/>
<dbReference type="EMBL" id="CP002051">
    <property type="protein sequence ID" value="ADI31331.1"/>
    <property type="molecule type" value="Genomic_DNA"/>
</dbReference>
<dbReference type="HOGENOM" id="CLU_1168614_0_0_2"/>
<dbReference type="OrthoDB" id="372161at2157"/>
<keyword evidence="2" id="KW-1185">Reference proteome</keyword>
<reference evidence="2" key="1">
    <citation type="submission" date="2010-05" db="EMBL/GenBank/DDBJ databases">
        <title>Complete sequence of Staphylothermus hellenicus DSM 12710.</title>
        <authorList>
            <consortium name="US DOE Joint Genome Institute"/>
            <person name="Lucas S."/>
            <person name="Copeland A."/>
            <person name="Lapidus A."/>
            <person name="Cheng J.-F."/>
            <person name="Bruce D."/>
            <person name="Goodwin L."/>
            <person name="Pitluck S."/>
            <person name="Davenport K."/>
            <person name="Detter J.C."/>
            <person name="Han C."/>
            <person name="Tapia R."/>
            <person name="Larimer F."/>
            <person name="Land M."/>
            <person name="Hauser L."/>
            <person name="Kyrpides N."/>
            <person name="Mikhailova N."/>
            <person name="Anderson I.J."/>
            <person name="Woyke T."/>
        </authorList>
    </citation>
    <scope>NUCLEOTIDE SEQUENCE [LARGE SCALE GENOMIC DNA]</scope>
    <source>
        <strain evidence="2">DSM 12710 / JCM 10830 / BK20S6-10-b1 / P8</strain>
    </source>
</reference>
<dbReference type="RefSeq" id="WP_013142529.1">
    <property type="nucleotide sequence ID" value="NC_014205.1"/>
</dbReference>
<evidence type="ECO:0000313" key="1">
    <source>
        <dbReference type="EMBL" id="ADI31331.1"/>
    </source>
</evidence>
<accession>D7DAY4</accession>
<gene>
    <name evidence="1" type="ordered locus">Shell_0189</name>
</gene>
<dbReference type="AlphaFoldDB" id="D7DAY4"/>
<dbReference type="STRING" id="591019.Shell_0189"/>
<dbReference type="eggNOG" id="arCOG11498">
    <property type="taxonomic scope" value="Archaea"/>
</dbReference>
<reference evidence="1 2" key="2">
    <citation type="journal article" date="2011" name="Stand. Genomic Sci.">
        <title>Complete genome sequence of Staphylothermus hellenicus P8.</title>
        <authorList>
            <person name="Anderson I."/>
            <person name="Wirth R."/>
            <person name="Lucas S."/>
            <person name="Copeland A."/>
            <person name="Lapidus A."/>
            <person name="Cheng J.F."/>
            <person name="Goodwin L."/>
            <person name="Pitluck S."/>
            <person name="Davenport K."/>
            <person name="Detter J.C."/>
            <person name="Han C."/>
            <person name="Tapia R."/>
            <person name="Land M."/>
            <person name="Hauser L."/>
            <person name="Pati A."/>
            <person name="Mikhailova N."/>
            <person name="Woyke T."/>
            <person name="Klenk H.P."/>
            <person name="Kyrpides N."/>
            <person name="Ivanova N."/>
        </authorList>
    </citation>
    <scope>NUCLEOTIDE SEQUENCE [LARGE SCALE GENOMIC DNA]</scope>
    <source>
        <strain evidence="2">DSM 12710 / JCM 10830 / BK20S6-10-b1 / P8</strain>
    </source>
</reference>
<protein>
    <submittedName>
        <fullName evidence="1">Uncharacterized protein</fullName>
    </submittedName>
</protein>
<dbReference type="KEGG" id="shc:Shell_0189"/>
<evidence type="ECO:0000313" key="2">
    <source>
        <dbReference type="Proteomes" id="UP000002573"/>
    </source>
</evidence>
<organism evidence="1 2">
    <name type="scientific">Staphylothermus hellenicus (strain DSM 12710 / JCM 10830 / BK20S6-10-b1 / P8)</name>
    <dbReference type="NCBI Taxonomy" id="591019"/>
    <lineage>
        <taxon>Archaea</taxon>
        <taxon>Thermoproteota</taxon>
        <taxon>Thermoprotei</taxon>
        <taxon>Desulfurococcales</taxon>
        <taxon>Desulfurococcaceae</taxon>
        <taxon>Staphylothermus</taxon>
    </lineage>
</organism>
<sequence>MKRRYVSLAIIILAVTIVAVVNGTAFIYRTLQGNVQVTDITSGQNEGTIAQYGMACTGFYVKGADSGNTIHSDILPDAGTNHDVSITSSGSEWYGVKVDWGDIACQWDNTTDQQTYTLYKSATINVKVTNGDWYFKDLLGFGYPSVITGPDTIYVRIKVASPLTNSNIDSAKLIIYDASTQSQAGVIYLRSNTLSNPIQLSPGDGFQIDLELSATGSVSSDSFTVLFYVSSSNEAPR</sequence>